<dbReference type="Gene3D" id="1.10.443.10">
    <property type="entry name" value="Intergrase catalytic core"/>
    <property type="match status" value="1"/>
</dbReference>
<dbReference type="SUPFAM" id="SSF56349">
    <property type="entry name" value="DNA breaking-rejoining enzymes"/>
    <property type="match status" value="1"/>
</dbReference>
<dbReference type="InterPro" id="IPR011010">
    <property type="entry name" value="DNA_brk_join_enz"/>
</dbReference>
<feature type="compositionally biased region" description="Polar residues" evidence="2">
    <location>
        <begin position="380"/>
        <end position="394"/>
    </location>
</feature>
<keyword evidence="5" id="KW-1185">Reference proteome</keyword>
<dbReference type="AlphaFoldDB" id="A0A972NUI7"/>
<dbReference type="GO" id="GO:0003677">
    <property type="term" value="F:DNA binding"/>
    <property type="evidence" value="ECO:0007669"/>
    <property type="project" value="InterPro"/>
</dbReference>
<dbReference type="Proteomes" id="UP000655523">
    <property type="component" value="Unassembled WGS sequence"/>
</dbReference>
<evidence type="ECO:0000313" key="5">
    <source>
        <dbReference type="Proteomes" id="UP000655523"/>
    </source>
</evidence>
<evidence type="ECO:0000313" key="4">
    <source>
        <dbReference type="EMBL" id="NPT60048.1"/>
    </source>
</evidence>
<dbReference type="InterPro" id="IPR013762">
    <property type="entry name" value="Integrase-like_cat_sf"/>
</dbReference>
<dbReference type="Pfam" id="PF00589">
    <property type="entry name" value="Phage_integrase"/>
    <property type="match status" value="1"/>
</dbReference>
<dbReference type="EMBL" id="WOEZ01000210">
    <property type="protein sequence ID" value="NPT60048.1"/>
    <property type="molecule type" value="Genomic_DNA"/>
</dbReference>
<dbReference type="RefSeq" id="WP_172174240.1">
    <property type="nucleotide sequence ID" value="NZ_WOEZ01000210.1"/>
</dbReference>
<dbReference type="PROSITE" id="PS51898">
    <property type="entry name" value="TYR_RECOMBINASE"/>
    <property type="match status" value="1"/>
</dbReference>
<evidence type="ECO:0000256" key="1">
    <source>
        <dbReference type="ARBA" id="ARBA00023172"/>
    </source>
</evidence>
<organism evidence="4 5">
    <name type="scientific">Paraburkholderia elongata</name>
    <dbReference type="NCBI Taxonomy" id="2675747"/>
    <lineage>
        <taxon>Bacteria</taxon>
        <taxon>Pseudomonadati</taxon>
        <taxon>Pseudomonadota</taxon>
        <taxon>Betaproteobacteria</taxon>
        <taxon>Burkholderiales</taxon>
        <taxon>Burkholderiaceae</taxon>
        <taxon>Paraburkholderia</taxon>
    </lineage>
</organism>
<dbReference type="GO" id="GO:0006310">
    <property type="term" value="P:DNA recombination"/>
    <property type="evidence" value="ECO:0007669"/>
    <property type="project" value="UniProtKB-KW"/>
</dbReference>
<feature type="region of interest" description="Disordered" evidence="2">
    <location>
        <begin position="369"/>
        <end position="423"/>
    </location>
</feature>
<keyword evidence="1" id="KW-0233">DNA recombination</keyword>
<sequence length="423" mass="48136">MTERYTVRNVVFESGERFALLVDHTGVPLFDTTVFTMTEFRARNRASATIEQVLRALKVFLLFCKQHKIDLTQRMLEGRLLELGELDALVQLCRLPMADIESQVDADLTRAGRAVVSLESYRARAKEAPPEVAGDSAGVRVRYIRQFIGWLADRRLLSLSAQHANRAALLGVKEIVVSGLTARIPTGKGRNKASSRVALDEAAQERLWQIIDVNSSENPWKSGHGRVRNELIVRWLMGLGVRRGELLGVKVDDVNFRANEVFIARRADDPVDPRTYQPNTKTADRILPISDDLATRTRQYIIEERRRHRNSRKHPFLFVANGGAPLSLRGFDDIFSVLSEKHPDLPNVFPHLFRHTYNFNFSKVADEAGMDEETEKKTRSQLMGWSETSGSAETYTRREVERKARDASLQLQNKMVKPRDDNQ</sequence>
<comment type="caution">
    <text evidence="4">The sequence shown here is derived from an EMBL/GenBank/DDBJ whole genome shotgun (WGS) entry which is preliminary data.</text>
</comment>
<accession>A0A972NUI7</accession>
<name>A0A972NUI7_9BURK</name>
<proteinExistence type="predicted"/>
<reference evidence="4 5" key="1">
    <citation type="submission" date="2019-11" db="EMBL/GenBank/DDBJ databases">
        <title>Metabolism of dissolved organic matter in forest soils.</title>
        <authorList>
            <person name="Cyle K.T."/>
            <person name="Wilhelm R.C."/>
            <person name="Martinez C.E."/>
        </authorList>
    </citation>
    <scope>NUCLEOTIDE SEQUENCE [LARGE SCALE GENOMIC DNA]</scope>
    <source>
        <strain evidence="4 5">5N</strain>
    </source>
</reference>
<evidence type="ECO:0000256" key="2">
    <source>
        <dbReference type="SAM" id="MobiDB-lite"/>
    </source>
</evidence>
<evidence type="ECO:0000259" key="3">
    <source>
        <dbReference type="PROSITE" id="PS51898"/>
    </source>
</evidence>
<dbReference type="InterPro" id="IPR002104">
    <property type="entry name" value="Integrase_catalytic"/>
</dbReference>
<dbReference type="CDD" id="cd00397">
    <property type="entry name" value="DNA_BRE_C"/>
    <property type="match status" value="1"/>
</dbReference>
<protein>
    <submittedName>
        <fullName evidence="4">Tyrosine-type recombinase/integrase</fullName>
    </submittedName>
</protein>
<feature type="domain" description="Tyr recombinase" evidence="3">
    <location>
        <begin position="194"/>
        <end position="411"/>
    </location>
</feature>
<gene>
    <name evidence="4" type="ORF">GNZ13_37225</name>
</gene>
<dbReference type="GO" id="GO:0015074">
    <property type="term" value="P:DNA integration"/>
    <property type="evidence" value="ECO:0007669"/>
    <property type="project" value="InterPro"/>
</dbReference>
<feature type="compositionally biased region" description="Basic and acidic residues" evidence="2">
    <location>
        <begin position="395"/>
        <end position="406"/>
    </location>
</feature>